<protein>
    <submittedName>
        <fullName evidence="3">Uncharacterized protein</fullName>
    </submittedName>
</protein>
<feature type="compositionally biased region" description="Low complexity" evidence="2">
    <location>
        <begin position="10"/>
        <end position="21"/>
    </location>
</feature>
<dbReference type="InterPro" id="IPR051616">
    <property type="entry name" value="Cul2-RING_E3_ligase_SR"/>
</dbReference>
<keyword evidence="1" id="KW-0040">ANK repeat</keyword>
<dbReference type="SUPFAM" id="SSF48403">
    <property type="entry name" value="Ankyrin repeat"/>
    <property type="match status" value="1"/>
</dbReference>
<sequence>MRGEGIDLTARSARSSSGPASGETPLFFAILGQGSQAIVEYLITIGADPNKANNRGITPLHLAAGEGHCEIAEYLLSKGANVDPICQDGEAPLHIAARRGNLRMVKILLEHQADCNRLSGKLHTPLVASLFGSSLECLERIIEAGAAVNTDSPVTPLSVAARKGLADCIKCLLNRGADPNEPDEDGKLPLEVAASIGWLAGIQILLPVTNPLEKFENLSIAEMIKQEGMARQQEALTAVADGDVAYWEKNYADALRCYTKALRLGHGDPALYAKRSLCHLRNYDQHRFLDDAYSYMDIMTPDLSVPCSEKAAKKLVLGYDMNWRAERPGSGSNPTN</sequence>
<dbReference type="PANTHER" id="PTHR46224">
    <property type="entry name" value="ANKYRIN REPEAT FAMILY PROTEIN"/>
    <property type="match status" value="1"/>
</dbReference>
<feature type="repeat" description="ANK" evidence="1">
    <location>
        <begin position="55"/>
        <end position="83"/>
    </location>
</feature>
<dbReference type="PROSITE" id="PS50088">
    <property type="entry name" value="ANK_REPEAT"/>
    <property type="match status" value="4"/>
</dbReference>
<comment type="caution">
    <text evidence="3">The sequence shown here is derived from an EMBL/GenBank/DDBJ whole genome shotgun (WGS) entry which is preliminary data.</text>
</comment>
<feature type="region of interest" description="Disordered" evidence="2">
    <location>
        <begin position="1"/>
        <end position="21"/>
    </location>
</feature>
<accession>A0A8T0VFJ2</accession>
<evidence type="ECO:0000256" key="2">
    <source>
        <dbReference type="SAM" id="MobiDB-lite"/>
    </source>
</evidence>
<evidence type="ECO:0000313" key="4">
    <source>
        <dbReference type="Proteomes" id="UP000823388"/>
    </source>
</evidence>
<proteinExistence type="predicted"/>
<organism evidence="3 4">
    <name type="scientific">Panicum virgatum</name>
    <name type="common">Blackwell switchgrass</name>
    <dbReference type="NCBI Taxonomy" id="38727"/>
    <lineage>
        <taxon>Eukaryota</taxon>
        <taxon>Viridiplantae</taxon>
        <taxon>Streptophyta</taxon>
        <taxon>Embryophyta</taxon>
        <taxon>Tracheophyta</taxon>
        <taxon>Spermatophyta</taxon>
        <taxon>Magnoliopsida</taxon>
        <taxon>Liliopsida</taxon>
        <taxon>Poales</taxon>
        <taxon>Poaceae</taxon>
        <taxon>PACMAD clade</taxon>
        <taxon>Panicoideae</taxon>
        <taxon>Panicodae</taxon>
        <taxon>Paniceae</taxon>
        <taxon>Panicinae</taxon>
        <taxon>Panicum</taxon>
        <taxon>Panicum sect. Hiantes</taxon>
    </lineage>
</organism>
<gene>
    <name evidence="3" type="ORF">PVAP13_3KG530800</name>
</gene>
<reference evidence="3" key="1">
    <citation type="submission" date="2020-05" db="EMBL/GenBank/DDBJ databases">
        <title>WGS assembly of Panicum virgatum.</title>
        <authorList>
            <person name="Lovell J.T."/>
            <person name="Jenkins J."/>
            <person name="Shu S."/>
            <person name="Juenger T.E."/>
            <person name="Schmutz J."/>
        </authorList>
    </citation>
    <scope>NUCLEOTIDE SEQUENCE</scope>
    <source>
        <strain evidence="3">AP13</strain>
    </source>
</reference>
<dbReference type="InterPro" id="IPR011990">
    <property type="entry name" value="TPR-like_helical_dom_sf"/>
</dbReference>
<dbReference type="SUPFAM" id="SSF48452">
    <property type="entry name" value="TPR-like"/>
    <property type="match status" value="1"/>
</dbReference>
<dbReference type="Pfam" id="PF12796">
    <property type="entry name" value="Ank_2"/>
    <property type="match status" value="2"/>
</dbReference>
<dbReference type="EMBL" id="CM029041">
    <property type="protein sequence ID" value="KAG2630529.1"/>
    <property type="molecule type" value="Genomic_DNA"/>
</dbReference>
<dbReference type="SMART" id="SM00248">
    <property type="entry name" value="ANK"/>
    <property type="match status" value="5"/>
</dbReference>
<dbReference type="PROSITE" id="PS50297">
    <property type="entry name" value="ANK_REP_REGION"/>
    <property type="match status" value="4"/>
</dbReference>
<dbReference type="Proteomes" id="UP000823388">
    <property type="component" value="Chromosome 3K"/>
</dbReference>
<evidence type="ECO:0000313" key="3">
    <source>
        <dbReference type="EMBL" id="KAG2630529.1"/>
    </source>
</evidence>
<dbReference type="PRINTS" id="PR01415">
    <property type="entry name" value="ANKYRIN"/>
</dbReference>
<feature type="repeat" description="ANK" evidence="1">
    <location>
        <begin position="152"/>
        <end position="184"/>
    </location>
</feature>
<name>A0A8T0VFJ2_PANVG</name>
<dbReference type="Gene3D" id="1.25.40.10">
    <property type="entry name" value="Tetratricopeptide repeat domain"/>
    <property type="match status" value="1"/>
</dbReference>
<dbReference type="PANTHER" id="PTHR46224:SF27">
    <property type="match status" value="1"/>
</dbReference>
<dbReference type="Gene3D" id="1.25.40.20">
    <property type="entry name" value="Ankyrin repeat-containing domain"/>
    <property type="match status" value="1"/>
</dbReference>
<evidence type="ECO:0000256" key="1">
    <source>
        <dbReference type="PROSITE-ProRule" id="PRU00023"/>
    </source>
</evidence>
<dbReference type="AlphaFoldDB" id="A0A8T0VFJ2"/>
<feature type="repeat" description="ANK" evidence="1">
    <location>
        <begin position="88"/>
        <end position="120"/>
    </location>
</feature>
<dbReference type="InterPro" id="IPR036770">
    <property type="entry name" value="Ankyrin_rpt-contain_sf"/>
</dbReference>
<keyword evidence="4" id="KW-1185">Reference proteome</keyword>
<feature type="repeat" description="ANK" evidence="1">
    <location>
        <begin position="21"/>
        <end position="54"/>
    </location>
</feature>
<dbReference type="InterPro" id="IPR002110">
    <property type="entry name" value="Ankyrin_rpt"/>
</dbReference>